<dbReference type="PROSITE" id="PS51257">
    <property type="entry name" value="PROKAR_LIPOPROTEIN"/>
    <property type="match status" value="1"/>
</dbReference>
<protein>
    <submittedName>
        <fullName evidence="3">Secreted protein</fullName>
    </submittedName>
</protein>
<name>A0A0K0G324_STRVS</name>
<dbReference type="Proteomes" id="UP000035680">
    <property type="component" value="Unassembled WGS sequence"/>
</dbReference>
<keyword evidence="2" id="KW-1185">Reference proteome</keyword>
<feature type="signal peptide" evidence="1">
    <location>
        <begin position="1"/>
        <end position="23"/>
    </location>
</feature>
<dbReference type="AlphaFoldDB" id="A0A0K0G324"/>
<reference evidence="3" key="2">
    <citation type="submission" date="2015-08" db="UniProtKB">
        <authorList>
            <consortium name="WormBaseParasite"/>
        </authorList>
    </citation>
    <scope>IDENTIFICATION</scope>
</reference>
<evidence type="ECO:0000313" key="2">
    <source>
        <dbReference type="Proteomes" id="UP000035680"/>
    </source>
</evidence>
<dbReference type="WBParaSite" id="SVE_1912500.1">
    <property type="protein sequence ID" value="SVE_1912500.1"/>
    <property type="gene ID" value="SVE_1912500"/>
</dbReference>
<reference evidence="2" key="1">
    <citation type="submission" date="2014-07" db="EMBL/GenBank/DDBJ databases">
        <authorList>
            <person name="Martin A.A"/>
            <person name="De Silva N."/>
        </authorList>
    </citation>
    <scope>NUCLEOTIDE SEQUENCE</scope>
</reference>
<keyword evidence="1" id="KW-0732">Signal</keyword>
<evidence type="ECO:0000313" key="3">
    <source>
        <dbReference type="WBParaSite" id="SVE_1912500.1"/>
    </source>
</evidence>
<proteinExistence type="predicted"/>
<feature type="chain" id="PRO_5005330691" evidence="1">
    <location>
        <begin position="24"/>
        <end position="84"/>
    </location>
</feature>
<organism evidence="2 3">
    <name type="scientific">Strongyloides venezuelensis</name>
    <name type="common">Threadworm</name>
    <dbReference type="NCBI Taxonomy" id="75913"/>
    <lineage>
        <taxon>Eukaryota</taxon>
        <taxon>Metazoa</taxon>
        <taxon>Ecdysozoa</taxon>
        <taxon>Nematoda</taxon>
        <taxon>Chromadorea</taxon>
        <taxon>Rhabditida</taxon>
        <taxon>Tylenchina</taxon>
        <taxon>Panagrolaimomorpha</taxon>
        <taxon>Strongyloidoidea</taxon>
        <taxon>Strongyloididae</taxon>
        <taxon>Strongyloides</taxon>
    </lineage>
</organism>
<accession>A0A0K0G324</accession>
<sequence>MSRFFTQITYIVCTVLLVGCCSGFDSITNTASRVEPPRALFSWRYFYKDKLFSLLLKYWLLGQNYNETEGNSNALGSTNSTKRK</sequence>
<evidence type="ECO:0000256" key="1">
    <source>
        <dbReference type="SAM" id="SignalP"/>
    </source>
</evidence>